<organism evidence="2 3">
    <name type="scientific">Hemibagrus wyckioides</name>
    <dbReference type="NCBI Taxonomy" id="337641"/>
    <lineage>
        <taxon>Eukaryota</taxon>
        <taxon>Metazoa</taxon>
        <taxon>Chordata</taxon>
        <taxon>Craniata</taxon>
        <taxon>Vertebrata</taxon>
        <taxon>Euteleostomi</taxon>
        <taxon>Actinopterygii</taxon>
        <taxon>Neopterygii</taxon>
        <taxon>Teleostei</taxon>
        <taxon>Ostariophysi</taxon>
        <taxon>Siluriformes</taxon>
        <taxon>Bagridae</taxon>
        <taxon>Hemibagrus</taxon>
    </lineage>
</organism>
<dbReference type="AlphaFoldDB" id="A0A9D3ND15"/>
<dbReference type="Pfam" id="PF01344">
    <property type="entry name" value="Kelch_1"/>
    <property type="match status" value="1"/>
</dbReference>
<dbReference type="Gene3D" id="2.130.10.80">
    <property type="entry name" value="Galactose oxidase/kelch, beta-propeller"/>
    <property type="match status" value="1"/>
</dbReference>
<dbReference type="Proteomes" id="UP000824219">
    <property type="component" value="Linkage Group LG21"/>
</dbReference>
<keyword evidence="3" id="KW-1185">Reference proteome</keyword>
<evidence type="ECO:0000256" key="1">
    <source>
        <dbReference type="ARBA" id="ARBA00022441"/>
    </source>
</evidence>
<dbReference type="InterPro" id="IPR015915">
    <property type="entry name" value="Kelch-typ_b-propeller"/>
</dbReference>
<sequence>MHKQRSDASAVTLNGKIYICGGFSVDECLLTAECYDPDHDQWALIELMHVSGRLRHRRVEQQSVCGTPTLHPV</sequence>
<dbReference type="EMBL" id="JAHKSW010000021">
    <property type="protein sequence ID" value="KAG7319244.1"/>
    <property type="molecule type" value="Genomic_DNA"/>
</dbReference>
<name>A0A9D3ND15_9TELE</name>
<reference evidence="2 3" key="1">
    <citation type="submission" date="2021-06" db="EMBL/GenBank/DDBJ databases">
        <title>Chromosome-level genome assembly of the red-tail catfish (Hemibagrus wyckioides).</title>
        <authorList>
            <person name="Shao F."/>
        </authorList>
    </citation>
    <scope>NUCLEOTIDE SEQUENCE [LARGE SCALE GENOMIC DNA]</scope>
    <source>
        <strain evidence="2">EC202008001</strain>
        <tissue evidence="2">Blood</tissue>
    </source>
</reference>
<dbReference type="InterPro" id="IPR006652">
    <property type="entry name" value="Kelch_1"/>
</dbReference>
<proteinExistence type="predicted"/>
<accession>A0A9D3ND15</accession>
<dbReference type="OrthoDB" id="191037at2759"/>
<dbReference type="InterPro" id="IPR037293">
    <property type="entry name" value="Gal_Oxidase_central_sf"/>
</dbReference>
<comment type="caution">
    <text evidence="2">The sequence shown here is derived from an EMBL/GenBank/DDBJ whole genome shotgun (WGS) entry which is preliminary data.</text>
</comment>
<dbReference type="SUPFAM" id="SSF117281">
    <property type="entry name" value="Kelch motif"/>
    <property type="match status" value="1"/>
</dbReference>
<evidence type="ECO:0000313" key="3">
    <source>
        <dbReference type="Proteomes" id="UP000824219"/>
    </source>
</evidence>
<keyword evidence="1" id="KW-0880">Kelch repeat</keyword>
<gene>
    <name evidence="2" type="ORF">KOW79_017718</name>
</gene>
<evidence type="ECO:0000313" key="2">
    <source>
        <dbReference type="EMBL" id="KAG7319244.1"/>
    </source>
</evidence>
<protein>
    <submittedName>
        <fullName evidence="2">Uncharacterized protein</fullName>
    </submittedName>
</protein>